<evidence type="ECO:0000256" key="3">
    <source>
        <dbReference type="ARBA" id="ARBA00022989"/>
    </source>
</evidence>
<organism evidence="8 9">
    <name type="scientific">Maudiozyma barnettii</name>
    <dbReference type="NCBI Taxonomy" id="61262"/>
    <lineage>
        <taxon>Eukaryota</taxon>
        <taxon>Fungi</taxon>
        <taxon>Dikarya</taxon>
        <taxon>Ascomycota</taxon>
        <taxon>Saccharomycotina</taxon>
        <taxon>Saccharomycetes</taxon>
        <taxon>Saccharomycetales</taxon>
        <taxon>Saccharomycetaceae</taxon>
        <taxon>Maudiozyma</taxon>
    </lineage>
</organism>
<feature type="domain" description="MARVEL" evidence="7">
    <location>
        <begin position="24"/>
        <end position="180"/>
    </location>
</feature>
<accession>A0A8H2ZHM6</accession>
<feature type="region of interest" description="Disordered" evidence="5">
    <location>
        <begin position="246"/>
        <end position="306"/>
    </location>
</feature>
<keyword evidence="3 6" id="KW-1133">Transmembrane helix</keyword>
<feature type="transmembrane region" description="Helical" evidence="6">
    <location>
        <begin position="86"/>
        <end position="106"/>
    </location>
</feature>
<dbReference type="PANTHER" id="PTHR37451">
    <property type="entry name" value="MARVEL DOMAIN"/>
    <property type="match status" value="1"/>
</dbReference>
<comment type="caution">
    <text evidence="8">The sequence shown here is derived from an EMBL/GenBank/DDBJ whole genome shotgun (WGS) entry which is preliminary data.</text>
</comment>
<evidence type="ECO:0000256" key="5">
    <source>
        <dbReference type="SAM" id="MobiDB-lite"/>
    </source>
</evidence>
<feature type="transmembrane region" description="Helical" evidence="6">
    <location>
        <begin position="20"/>
        <end position="45"/>
    </location>
</feature>
<keyword evidence="9" id="KW-1185">Reference proteome</keyword>
<proteinExistence type="predicted"/>
<dbReference type="Proteomes" id="UP000644660">
    <property type="component" value="Unassembled WGS sequence"/>
</dbReference>
<dbReference type="RefSeq" id="XP_041407783.1">
    <property type="nucleotide sequence ID" value="XM_041551849.1"/>
</dbReference>
<dbReference type="AlphaFoldDB" id="A0A8H2ZHM6"/>
<evidence type="ECO:0000313" key="9">
    <source>
        <dbReference type="Proteomes" id="UP000644660"/>
    </source>
</evidence>
<feature type="transmembrane region" description="Helical" evidence="6">
    <location>
        <begin position="57"/>
        <end position="80"/>
    </location>
</feature>
<feature type="transmembrane region" description="Helical" evidence="6">
    <location>
        <begin position="164"/>
        <end position="186"/>
    </location>
</feature>
<comment type="subcellular location">
    <subcellularLocation>
        <location evidence="1">Membrane</location>
        <topology evidence="1">Multi-pass membrane protein</topology>
    </subcellularLocation>
</comment>
<reference evidence="8 9" key="1">
    <citation type="submission" date="2020-05" db="EMBL/GenBank/DDBJ databases">
        <authorList>
            <person name="Casaregola S."/>
            <person name="Devillers H."/>
            <person name="Grondin C."/>
        </authorList>
    </citation>
    <scope>NUCLEOTIDE SEQUENCE [LARGE SCALE GENOMIC DNA]</scope>
    <source>
        <strain evidence="8 9">CLIB 1767</strain>
    </source>
</reference>
<evidence type="ECO:0000256" key="2">
    <source>
        <dbReference type="ARBA" id="ARBA00022692"/>
    </source>
</evidence>
<keyword evidence="4 6" id="KW-0472">Membrane</keyword>
<dbReference type="InterPro" id="IPR008253">
    <property type="entry name" value="Marvel"/>
</dbReference>
<dbReference type="PANTHER" id="PTHR37451:SF1">
    <property type="entry name" value="MARVEL DOMAIN-CONTAINING PROTEIN"/>
    <property type="match status" value="1"/>
</dbReference>
<evidence type="ECO:0000313" key="8">
    <source>
        <dbReference type="EMBL" id="CAB4255939.1"/>
    </source>
</evidence>
<dbReference type="Pfam" id="PF01284">
    <property type="entry name" value="MARVEL"/>
    <property type="match status" value="1"/>
</dbReference>
<dbReference type="GO" id="GO:0016020">
    <property type="term" value="C:membrane"/>
    <property type="evidence" value="ECO:0007669"/>
    <property type="project" value="UniProtKB-SubCell"/>
</dbReference>
<name>A0A8H2ZHM6_9SACH</name>
<keyword evidence="2 6" id="KW-0812">Transmembrane</keyword>
<evidence type="ECO:0000256" key="1">
    <source>
        <dbReference type="ARBA" id="ARBA00004141"/>
    </source>
</evidence>
<evidence type="ECO:0000259" key="7">
    <source>
        <dbReference type="Pfam" id="PF01284"/>
    </source>
</evidence>
<gene>
    <name evidence="8" type="ORF">KABA2_07S07898</name>
</gene>
<evidence type="ECO:0000256" key="6">
    <source>
        <dbReference type="SAM" id="Phobius"/>
    </source>
</evidence>
<feature type="compositionally biased region" description="Low complexity" evidence="5">
    <location>
        <begin position="272"/>
        <end position="287"/>
    </location>
</feature>
<dbReference type="GeneID" id="64859003"/>
<evidence type="ECO:0000256" key="4">
    <source>
        <dbReference type="ARBA" id="ARBA00023136"/>
    </source>
</evidence>
<protein>
    <recommendedName>
        <fullName evidence="7">MARVEL domain-containing protein</fullName>
    </recommendedName>
</protein>
<sequence length="306" mass="33135">MNFHSKKSNTAHNRASTAKLVGLATLRFFQFASAVLVMSLIAYAIHAYGFHGSKKTNFVLAVGVIGTFYNLAVFVLAIAVPKLVFAGIYFFFEVVMCLLWFAAFIVDAKVQGDHSCKIKHTAQYNPKYGNLQSFTDSEGDFNAFTNKYTTKTEKTACQSAKASIAFAGLSWALFMISSVFVGLNILNPVIAHYGGKGMFKTGSSMGTRVDRASALTLVDPIEDKYAPEDVEAAAGVPNANVVHNEEDQHTLSTNNTAHDGQEKSETSEVSPTQSAAMTQAQIQAQAHARARAHSISLSRAQSREDA</sequence>
<dbReference type="EMBL" id="CAEFZW010000007">
    <property type="protein sequence ID" value="CAB4255939.1"/>
    <property type="molecule type" value="Genomic_DNA"/>
</dbReference>